<dbReference type="RefSeq" id="WP_123399006.1">
    <property type="nucleotide sequence ID" value="NZ_RJVI01000001.1"/>
</dbReference>
<dbReference type="InterPro" id="IPR025878">
    <property type="entry name" value="Acyl-CoA_dh-like_C_dom"/>
</dbReference>
<evidence type="ECO:0000259" key="13">
    <source>
        <dbReference type="Pfam" id="PF02771"/>
    </source>
</evidence>
<comment type="catalytic activity">
    <reaction evidence="6">
        <text>3-(methylsulfanyl)propanoyl-CoA + oxidized [electron-transfer flavoprotein] + H(+) = 3-(methylsulfanyl)acryloyl-CoA + reduced [electron-transfer flavoprotein]</text>
        <dbReference type="Rhea" id="RHEA:52612"/>
        <dbReference type="Rhea" id="RHEA-COMP:10685"/>
        <dbReference type="Rhea" id="RHEA-COMP:10686"/>
        <dbReference type="ChEBI" id="CHEBI:15378"/>
        <dbReference type="ChEBI" id="CHEBI:57692"/>
        <dbReference type="ChEBI" id="CHEBI:58307"/>
        <dbReference type="ChEBI" id="CHEBI:82815"/>
        <dbReference type="ChEBI" id="CHEBI:84994"/>
        <dbReference type="EC" id="1.3.99.41"/>
    </reaction>
    <physiologicalReaction direction="left-to-right" evidence="6">
        <dbReference type="Rhea" id="RHEA:52613"/>
    </physiologicalReaction>
</comment>
<feature type="domain" description="Acyl-CoA dehydrogenase/oxidase N-terminal" evidence="13">
    <location>
        <begin position="39"/>
        <end position="156"/>
    </location>
</feature>
<dbReference type="EC" id="1.3.99.41" evidence="8"/>
<comment type="function">
    <text evidence="7">Involved in the assimilation of dimethylsulphoniopropionate (DMSP), an important compound in the fixation of carbon in marine phytoplankton, by mediating the conversion of 3-(methylthio)propanoyl-CoA (MMPA-CoA) to 3-(methylthio)acryloyl-CoA (MTA-CoA).</text>
</comment>
<keyword evidence="4 10" id="KW-0274">FAD</keyword>
<evidence type="ECO:0000259" key="14">
    <source>
        <dbReference type="Pfam" id="PF12806"/>
    </source>
</evidence>
<comment type="similarity">
    <text evidence="2 10">Belongs to the acyl-CoA dehydrogenase family.</text>
</comment>
<evidence type="ECO:0000256" key="1">
    <source>
        <dbReference type="ARBA" id="ARBA00001974"/>
    </source>
</evidence>
<dbReference type="EMBL" id="RJVI01000001">
    <property type="protein sequence ID" value="ROR34108.1"/>
    <property type="molecule type" value="Genomic_DNA"/>
</dbReference>
<proteinExistence type="inferred from homology"/>
<feature type="domain" description="Acetyl-CoA dehydrogenase-like C-terminal" evidence="14">
    <location>
        <begin position="466"/>
        <end position="587"/>
    </location>
</feature>
<evidence type="ECO:0000259" key="12">
    <source>
        <dbReference type="Pfam" id="PF02770"/>
    </source>
</evidence>
<sequence length="594" mass="64423">MPSYRPPLREMRFVYRELLDPARLQALPGYGELDPELVEAVIEEAGRFCAEVLAPLNRVGDEEGCRLEGGEVRTPTGFRDAYRRYVEGGWPGLGCEPEHGGQGLPETVHVLVEEMVCSANLAFGIYPGLARGAYNAILEHGDEAQKAVYLPRLADGSWGGTMCLTEPQCGTDLGLVRTRAEPVGDGSYRITGSKIFISAGEHDLTENIVHLVLARLPDAPPGTAGISLFIVPKFLPREDGTPGERNAVTCSAIEHKMGINGSATCVLDFDGAVGWLMGEPHKGMRAMFTMMNAARLAVGIQGLGLAEAAYQAAAAYARERLQGRAPGGPRHPDKPADPILVHPDVRRMLLTMRAWTEGCRALAGRVAQALDVARRDEDPARREAAHDYVSLMTPVVKAFFTDAGFECANLAVQVYGGHGYIREQGVEQLVRDARITQIYEGTNGIQALDLVGRKLPAHFGRLARRFFHPVAEYLEARRGDEALAEFTAPLAKAFGRLQRATAWIAEQGLRDPEQAAAAATPYLRLFGLTALAFEWARMAELGLAGADGAEGRFYRAKVETARFYMQHLLPQSGGLLASILAGKAAITGFDDEAF</sequence>
<dbReference type="InterPro" id="IPR009075">
    <property type="entry name" value="AcylCo_DH/oxidase_C"/>
</dbReference>
<evidence type="ECO:0000313" key="16">
    <source>
        <dbReference type="Proteomes" id="UP000276634"/>
    </source>
</evidence>
<dbReference type="InterPro" id="IPR037069">
    <property type="entry name" value="AcylCoA_DH/ox_N_sf"/>
</dbReference>
<organism evidence="15 16">
    <name type="scientific">Inmirania thermothiophila</name>
    <dbReference type="NCBI Taxonomy" id="1750597"/>
    <lineage>
        <taxon>Bacteria</taxon>
        <taxon>Pseudomonadati</taxon>
        <taxon>Pseudomonadota</taxon>
        <taxon>Gammaproteobacteria</taxon>
        <taxon>Chromatiales</taxon>
        <taxon>Ectothiorhodospiraceae</taxon>
        <taxon>Inmirania</taxon>
    </lineage>
</organism>
<evidence type="ECO:0000256" key="4">
    <source>
        <dbReference type="ARBA" id="ARBA00022827"/>
    </source>
</evidence>
<evidence type="ECO:0000259" key="11">
    <source>
        <dbReference type="Pfam" id="PF00441"/>
    </source>
</evidence>
<comment type="cofactor">
    <cofactor evidence="1 10">
        <name>FAD</name>
        <dbReference type="ChEBI" id="CHEBI:57692"/>
    </cofactor>
</comment>
<dbReference type="Pfam" id="PF00441">
    <property type="entry name" value="Acyl-CoA_dh_1"/>
    <property type="match status" value="1"/>
</dbReference>
<evidence type="ECO:0000256" key="2">
    <source>
        <dbReference type="ARBA" id="ARBA00009347"/>
    </source>
</evidence>
<dbReference type="Pfam" id="PF12806">
    <property type="entry name" value="Acyl-CoA_dh_C"/>
    <property type="match status" value="1"/>
</dbReference>
<reference evidence="15 16" key="1">
    <citation type="submission" date="2018-11" db="EMBL/GenBank/DDBJ databases">
        <title>Genomic Encyclopedia of Type Strains, Phase IV (KMG-IV): sequencing the most valuable type-strain genomes for metagenomic binning, comparative biology and taxonomic classification.</title>
        <authorList>
            <person name="Goeker M."/>
        </authorList>
    </citation>
    <scope>NUCLEOTIDE SEQUENCE [LARGE SCALE GENOMIC DNA]</scope>
    <source>
        <strain evidence="15 16">DSM 100275</strain>
    </source>
</reference>
<feature type="domain" description="Acyl-CoA oxidase/dehydrogenase middle" evidence="12">
    <location>
        <begin position="162"/>
        <end position="270"/>
    </location>
</feature>
<dbReference type="Pfam" id="PF02771">
    <property type="entry name" value="Acyl-CoA_dh_N"/>
    <property type="match status" value="1"/>
</dbReference>
<gene>
    <name evidence="15" type="ORF">EDC57_0003</name>
</gene>
<dbReference type="Pfam" id="PF02770">
    <property type="entry name" value="Acyl-CoA_dh_M"/>
    <property type="match status" value="1"/>
</dbReference>
<dbReference type="InterPro" id="IPR036250">
    <property type="entry name" value="AcylCo_DH-like_C"/>
</dbReference>
<dbReference type="GO" id="GO:0016627">
    <property type="term" value="F:oxidoreductase activity, acting on the CH-CH group of donors"/>
    <property type="evidence" value="ECO:0007669"/>
    <property type="project" value="InterPro"/>
</dbReference>
<evidence type="ECO:0000256" key="8">
    <source>
        <dbReference type="ARBA" id="ARBA00066694"/>
    </source>
</evidence>
<dbReference type="GO" id="GO:0050660">
    <property type="term" value="F:flavin adenine dinucleotide binding"/>
    <property type="evidence" value="ECO:0007669"/>
    <property type="project" value="InterPro"/>
</dbReference>
<accession>A0A3N1Y6G9</accession>
<dbReference type="Gene3D" id="1.20.140.10">
    <property type="entry name" value="Butyryl-CoA Dehydrogenase, subunit A, domain 3"/>
    <property type="match status" value="1"/>
</dbReference>
<evidence type="ECO:0000256" key="3">
    <source>
        <dbReference type="ARBA" id="ARBA00022630"/>
    </source>
</evidence>
<dbReference type="SUPFAM" id="SSF47203">
    <property type="entry name" value="Acyl-CoA dehydrogenase C-terminal domain-like"/>
    <property type="match status" value="1"/>
</dbReference>
<dbReference type="SUPFAM" id="SSF56645">
    <property type="entry name" value="Acyl-CoA dehydrogenase NM domain-like"/>
    <property type="match status" value="1"/>
</dbReference>
<evidence type="ECO:0000256" key="9">
    <source>
        <dbReference type="ARBA" id="ARBA00069043"/>
    </source>
</evidence>
<comment type="caution">
    <text evidence="15">The sequence shown here is derived from an EMBL/GenBank/DDBJ whole genome shotgun (WGS) entry which is preliminary data.</text>
</comment>
<feature type="domain" description="Acyl-CoA dehydrogenase/oxidase C-terminal" evidence="11">
    <location>
        <begin position="282"/>
        <end position="450"/>
    </location>
</feature>
<dbReference type="FunFam" id="2.40.110.10:FF:000031">
    <property type="entry name" value="Acyl-CoA dehydrogenase, putative"/>
    <property type="match status" value="1"/>
</dbReference>
<evidence type="ECO:0000256" key="7">
    <source>
        <dbReference type="ARBA" id="ARBA00058683"/>
    </source>
</evidence>
<dbReference type="InterPro" id="IPR046373">
    <property type="entry name" value="Acyl-CoA_Oxase/DH_mid-dom_sf"/>
</dbReference>
<keyword evidence="3 10" id="KW-0285">Flavoprotein</keyword>
<protein>
    <recommendedName>
        <fullName evidence="9">3-methylmercaptopropionyl-CoA dehydrogenase</fullName>
        <ecNumber evidence="8">1.3.99.41</ecNumber>
    </recommendedName>
</protein>
<evidence type="ECO:0000256" key="10">
    <source>
        <dbReference type="RuleBase" id="RU362125"/>
    </source>
</evidence>
<keyword evidence="16" id="KW-1185">Reference proteome</keyword>
<dbReference type="OrthoDB" id="9764895at2"/>
<dbReference type="InterPro" id="IPR006091">
    <property type="entry name" value="Acyl-CoA_Oxase/DH_mid-dom"/>
</dbReference>
<dbReference type="InterPro" id="IPR009100">
    <property type="entry name" value="AcylCoA_DH/oxidase_NM_dom_sf"/>
</dbReference>
<dbReference type="PANTHER" id="PTHR42803:SF1">
    <property type="entry name" value="BROAD-SPECIFICITY LINEAR ACYL-COA DEHYDROGENASE FADE5"/>
    <property type="match status" value="1"/>
</dbReference>
<name>A0A3N1Y6G9_9GAMM</name>
<dbReference type="InterPro" id="IPR013786">
    <property type="entry name" value="AcylCoA_DH/ox_N"/>
</dbReference>
<evidence type="ECO:0000313" key="15">
    <source>
        <dbReference type="EMBL" id="ROR34108.1"/>
    </source>
</evidence>
<dbReference type="InterPro" id="IPR052166">
    <property type="entry name" value="Diverse_Acyl-CoA_DH"/>
</dbReference>
<keyword evidence="5 10" id="KW-0560">Oxidoreductase</keyword>
<evidence type="ECO:0000256" key="5">
    <source>
        <dbReference type="ARBA" id="ARBA00023002"/>
    </source>
</evidence>
<evidence type="ECO:0000256" key="6">
    <source>
        <dbReference type="ARBA" id="ARBA00051388"/>
    </source>
</evidence>
<dbReference type="PANTHER" id="PTHR42803">
    <property type="entry name" value="ACYL-COA DEHYDROGENASE"/>
    <property type="match status" value="1"/>
</dbReference>
<dbReference type="Proteomes" id="UP000276634">
    <property type="component" value="Unassembled WGS sequence"/>
</dbReference>
<dbReference type="Gene3D" id="2.40.110.10">
    <property type="entry name" value="Butyryl-CoA Dehydrogenase, subunit A, domain 2"/>
    <property type="match status" value="1"/>
</dbReference>
<dbReference type="Gene3D" id="1.10.540.10">
    <property type="entry name" value="Acyl-CoA dehydrogenase/oxidase, N-terminal domain"/>
    <property type="match status" value="1"/>
</dbReference>
<dbReference type="AlphaFoldDB" id="A0A3N1Y6G9"/>